<evidence type="ECO:0000313" key="2">
    <source>
        <dbReference type="Proteomes" id="UP001230768"/>
    </source>
</evidence>
<organism evidence="1 2">
    <name type="scientific">Pseudomonas wuhanensis</name>
    <dbReference type="NCBI Taxonomy" id="2954098"/>
    <lineage>
        <taxon>Bacteria</taxon>
        <taxon>Pseudomonadati</taxon>
        <taxon>Pseudomonadota</taxon>
        <taxon>Gammaproteobacteria</taxon>
        <taxon>Pseudomonadales</taxon>
        <taxon>Pseudomonadaceae</taxon>
        <taxon>Pseudomonas</taxon>
    </lineage>
</organism>
<evidence type="ECO:0008006" key="3">
    <source>
        <dbReference type="Google" id="ProtNLM"/>
    </source>
</evidence>
<protein>
    <recommendedName>
        <fullName evidence="3">Phage tail protein</fullName>
    </recommendedName>
</protein>
<dbReference type="RefSeq" id="WP_305426066.1">
    <property type="nucleotide sequence ID" value="NZ_CP117430.1"/>
</dbReference>
<sequence length="155" mass="16366">MRLNFTYEGQFYSAFTVEDALAVGIPILVLAGAAAEQVQKGIDAAVAQARARNATRIDGQDSMYLLKANEAERYIAAGSPADASDYVLLKTEAEALQITPQAQANRVIEARDSWLTVAARIEAARIGGKASLAELATVEAVVTAGELVIAELDAI</sequence>
<name>A0ABY9GWY8_9PSED</name>
<accession>A0ABY9GWY8</accession>
<dbReference type="Proteomes" id="UP001230768">
    <property type="component" value="Chromosome"/>
</dbReference>
<proteinExistence type="predicted"/>
<evidence type="ECO:0000313" key="1">
    <source>
        <dbReference type="EMBL" id="WLI20337.1"/>
    </source>
</evidence>
<reference evidence="1 2" key="1">
    <citation type="submission" date="2023-02" db="EMBL/GenBank/DDBJ databases">
        <title>Evolution of Hrp T3SS in non-pathogenic Pseudomonas fluorescens.</title>
        <authorList>
            <person name="Liao K."/>
            <person name="Wei H."/>
            <person name="Gu Y."/>
        </authorList>
    </citation>
    <scope>NUCLEOTIDE SEQUENCE [LARGE SCALE GENOMIC DNA]</scope>
    <source>
        <strain evidence="1 2">FP607</strain>
    </source>
</reference>
<dbReference type="EMBL" id="CP117430">
    <property type="protein sequence ID" value="WLI20337.1"/>
    <property type="molecule type" value="Genomic_DNA"/>
</dbReference>
<gene>
    <name evidence="1" type="ORF">PSH88_09990</name>
</gene>
<keyword evidence="2" id="KW-1185">Reference proteome</keyword>